<dbReference type="HOGENOM" id="CLU_1274145_0_0_1"/>
<protein>
    <recommendedName>
        <fullName evidence="1">KIB1-4 beta-propeller domain-containing protein</fullName>
    </recommendedName>
</protein>
<dbReference type="Gramene" id="KQL14243">
    <property type="protein sequence ID" value="KQL14243"/>
    <property type="gene ID" value="SETIT_024799mg"/>
</dbReference>
<evidence type="ECO:0000259" key="1">
    <source>
        <dbReference type="Pfam" id="PF03478"/>
    </source>
</evidence>
<dbReference type="InterPro" id="IPR005174">
    <property type="entry name" value="KIB1-4_b-propeller"/>
</dbReference>
<dbReference type="Proteomes" id="UP000004995">
    <property type="component" value="Unassembled WGS sequence"/>
</dbReference>
<dbReference type="AlphaFoldDB" id="K3ZE07"/>
<dbReference type="PANTHER" id="PTHR33110:SF125">
    <property type="entry name" value="OS05G0570350 PROTEIN"/>
    <property type="match status" value="1"/>
</dbReference>
<keyword evidence="4" id="KW-1185">Reference proteome</keyword>
<evidence type="ECO:0000313" key="3">
    <source>
        <dbReference type="EnsemblPlants" id="KQL14243"/>
    </source>
</evidence>
<dbReference type="OMA" id="FWHVASE"/>
<organism evidence="3 4">
    <name type="scientific">Setaria italica</name>
    <name type="common">Foxtail millet</name>
    <name type="synonym">Panicum italicum</name>
    <dbReference type="NCBI Taxonomy" id="4555"/>
    <lineage>
        <taxon>Eukaryota</taxon>
        <taxon>Viridiplantae</taxon>
        <taxon>Streptophyta</taxon>
        <taxon>Embryophyta</taxon>
        <taxon>Tracheophyta</taxon>
        <taxon>Spermatophyta</taxon>
        <taxon>Magnoliopsida</taxon>
        <taxon>Liliopsida</taxon>
        <taxon>Poales</taxon>
        <taxon>Poaceae</taxon>
        <taxon>PACMAD clade</taxon>
        <taxon>Panicoideae</taxon>
        <taxon>Panicodae</taxon>
        <taxon>Paniceae</taxon>
        <taxon>Cenchrinae</taxon>
        <taxon>Setaria</taxon>
    </lineage>
</organism>
<dbReference type="EnsemblPlants" id="KQL14243">
    <property type="protein sequence ID" value="KQL14243"/>
    <property type="gene ID" value="SETIT_024799mg"/>
</dbReference>
<evidence type="ECO:0000313" key="4">
    <source>
        <dbReference type="Proteomes" id="UP000004995"/>
    </source>
</evidence>
<sequence>MVILAATISSPPDQENCVGACIISRWPANVPTQRRFAFWHVASEARGPQLQRPRRPSSLPPYLVVSRDELLMVVRLTSGANKLPSAFRVFRALRPVQDAEEVVDEDGEDDQVAEADDQGEEIEYPWSWGELDTLEGRMLFVGRGCSRSYEVAQYPGFEDGIYFSDDRCSYNGEVMFQHRHYPCGDNGRWSEGPPSRAHRCFPVQGPSNYSHPVWLLH</sequence>
<proteinExistence type="predicted"/>
<name>K3ZE07_SETIT</name>
<reference evidence="2 4" key="1">
    <citation type="journal article" date="2012" name="Nat. Biotechnol.">
        <title>Reference genome sequence of the model plant Setaria.</title>
        <authorList>
            <person name="Bennetzen J.L."/>
            <person name="Schmutz J."/>
            <person name="Wang H."/>
            <person name="Percifield R."/>
            <person name="Hawkins J."/>
            <person name="Pontaroli A.C."/>
            <person name="Estep M."/>
            <person name="Feng L."/>
            <person name="Vaughn J.N."/>
            <person name="Grimwood J."/>
            <person name="Jenkins J."/>
            <person name="Barry K."/>
            <person name="Lindquist E."/>
            <person name="Hellsten U."/>
            <person name="Deshpande S."/>
            <person name="Wang X."/>
            <person name="Wu X."/>
            <person name="Mitros T."/>
            <person name="Triplett J."/>
            <person name="Yang X."/>
            <person name="Ye C.Y."/>
            <person name="Mauro-Herrera M."/>
            <person name="Wang L."/>
            <person name="Li P."/>
            <person name="Sharma M."/>
            <person name="Sharma R."/>
            <person name="Ronald P.C."/>
            <person name="Panaud O."/>
            <person name="Kellogg E.A."/>
            <person name="Brutnell T.P."/>
            <person name="Doust A.N."/>
            <person name="Tuskan G.A."/>
            <person name="Rokhsar D."/>
            <person name="Devos K.M."/>
        </authorList>
    </citation>
    <scope>NUCLEOTIDE SEQUENCE [LARGE SCALE GENOMIC DNA]</scope>
    <source>
        <strain evidence="4">cv. Yugu1</strain>
        <strain evidence="2">Yugu1</strain>
    </source>
</reference>
<feature type="domain" description="KIB1-4 beta-propeller" evidence="1">
    <location>
        <begin position="60"/>
        <end position="170"/>
    </location>
</feature>
<evidence type="ECO:0000313" key="2">
    <source>
        <dbReference type="EMBL" id="RCV16464.1"/>
    </source>
</evidence>
<dbReference type="EMBL" id="CM003530">
    <property type="protein sequence ID" value="RCV16464.1"/>
    <property type="molecule type" value="Genomic_DNA"/>
</dbReference>
<reference evidence="2" key="2">
    <citation type="submission" date="2015-07" db="EMBL/GenBank/DDBJ databases">
        <authorList>
            <person name="Noorani M."/>
        </authorList>
    </citation>
    <scope>NUCLEOTIDE SEQUENCE</scope>
    <source>
        <strain evidence="2">Yugu1</strain>
    </source>
</reference>
<dbReference type="OrthoDB" id="587756at2759"/>
<dbReference type="EMBL" id="AGNK02001543">
    <property type="status" value="NOT_ANNOTATED_CDS"/>
    <property type="molecule type" value="Genomic_DNA"/>
</dbReference>
<accession>K3ZE07</accession>
<dbReference type="Pfam" id="PF03478">
    <property type="entry name" value="Beta-prop_KIB1-4"/>
    <property type="match status" value="1"/>
</dbReference>
<gene>
    <name evidence="2" type="ORF">SETIT_3G140300v2</name>
</gene>
<reference evidence="3" key="3">
    <citation type="submission" date="2018-08" db="UniProtKB">
        <authorList>
            <consortium name="EnsemblPlants"/>
        </authorList>
    </citation>
    <scope>IDENTIFICATION</scope>
    <source>
        <strain evidence="3">Yugu1</strain>
    </source>
</reference>
<dbReference type="PANTHER" id="PTHR33110">
    <property type="entry name" value="F-BOX/KELCH-REPEAT PROTEIN-RELATED"/>
    <property type="match status" value="1"/>
</dbReference>